<comment type="similarity">
    <text evidence="1">Belongs to the UDP-glycosyltransferase family.</text>
</comment>
<dbReference type="Gene3D" id="3.40.50.2000">
    <property type="entry name" value="Glycogen Phosphorylase B"/>
    <property type="match status" value="1"/>
</dbReference>
<reference evidence="4" key="1">
    <citation type="journal article" date="2023" name="Insect Mol. Biol.">
        <title>Genome sequencing provides insights into the evolution of gene families encoding plant cell wall-degrading enzymes in longhorned beetles.</title>
        <authorList>
            <person name="Shin N.R."/>
            <person name="Okamura Y."/>
            <person name="Kirsch R."/>
            <person name="Pauchet Y."/>
        </authorList>
    </citation>
    <scope>NUCLEOTIDE SEQUENCE</scope>
    <source>
        <strain evidence="4">AMC_N1</strain>
    </source>
</reference>
<sequence length="532" mass="60602">MYTKQLGAASPVTDLIQYPTRMYSSALRLLCLCATLRCYAFAANILFAYDLPSPSHHIWNYALAEGLMAKGHNVTMLGPFTDRGKRSDKYHPLVTEGILEAFGRNDQLVLENFAVVGPLKFMKLFVDYGLVACNHSYHTEGLKTLLDYPKEFKFDLIILDVTVSACFCPLIQRFGYPPTIGATAFLLPPYLSAPFGNHLHPSYLPIYFSNYGDNMNFLQRVVNYLFTYTDVILRWNYETQEVEKIARRSLGEGMDSMSSLMSRMTLLLCNLDPALTYPQPLPPNIIPVGGLHVKDSKKLPADLATIMDNATNGVVLFALGTNIRSDNLDVRVRKALLDAFAKLKFTVLWKFESELENVPKNVIIRKWLPQNDILGHPNTKLFIGHGGALSTFEVIYHAVPFLAMPFSFDQKITVDDLVKRKLVIKLDPRSLTSHNFLQSINEVLNNPTYSNNIRDVSRRMRDQPESPLDRAVFYAEYAMRHNGAQFFKPQVERYVVFGVVICRCCALSAIPRWRRRLSSHYRGQKNQYMHKT</sequence>
<evidence type="ECO:0000256" key="3">
    <source>
        <dbReference type="ARBA" id="ARBA00022679"/>
    </source>
</evidence>
<name>A0AAV8YJK3_9CUCU</name>
<dbReference type="InterPro" id="IPR050271">
    <property type="entry name" value="UDP-glycosyltransferase"/>
</dbReference>
<evidence type="ECO:0000256" key="1">
    <source>
        <dbReference type="ARBA" id="ARBA00009995"/>
    </source>
</evidence>
<accession>A0AAV8YJK3</accession>
<dbReference type="Pfam" id="PF00201">
    <property type="entry name" value="UDPGT"/>
    <property type="match status" value="1"/>
</dbReference>
<evidence type="ECO:0000256" key="2">
    <source>
        <dbReference type="ARBA" id="ARBA00022676"/>
    </source>
</evidence>
<dbReference type="EMBL" id="JAPWTK010000078">
    <property type="protein sequence ID" value="KAJ8951901.1"/>
    <property type="molecule type" value="Genomic_DNA"/>
</dbReference>
<keyword evidence="3" id="KW-0808">Transferase</keyword>
<gene>
    <name evidence="4" type="ORF">NQ318_019880</name>
</gene>
<proteinExistence type="inferred from homology"/>
<keyword evidence="5" id="KW-1185">Reference proteome</keyword>
<dbReference type="PANTHER" id="PTHR48043">
    <property type="entry name" value="EG:EG0003.4 PROTEIN-RELATED"/>
    <property type="match status" value="1"/>
</dbReference>
<dbReference type="InterPro" id="IPR002213">
    <property type="entry name" value="UDP_glucos_trans"/>
</dbReference>
<evidence type="ECO:0000313" key="5">
    <source>
        <dbReference type="Proteomes" id="UP001162162"/>
    </source>
</evidence>
<dbReference type="AlphaFoldDB" id="A0AAV8YJK3"/>
<dbReference type="CDD" id="cd03784">
    <property type="entry name" value="GT1_Gtf-like"/>
    <property type="match status" value="1"/>
</dbReference>
<evidence type="ECO:0000313" key="4">
    <source>
        <dbReference type="EMBL" id="KAJ8951901.1"/>
    </source>
</evidence>
<organism evidence="4 5">
    <name type="scientific">Aromia moschata</name>
    <dbReference type="NCBI Taxonomy" id="1265417"/>
    <lineage>
        <taxon>Eukaryota</taxon>
        <taxon>Metazoa</taxon>
        <taxon>Ecdysozoa</taxon>
        <taxon>Arthropoda</taxon>
        <taxon>Hexapoda</taxon>
        <taxon>Insecta</taxon>
        <taxon>Pterygota</taxon>
        <taxon>Neoptera</taxon>
        <taxon>Endopterygota</taxon>
        <taxon>Coleoptera</taxon>
        <taxon>Polyphaga</taxon>
        <taxon>Cucujiformia</taxon>
        <taxon>Chrysomeloidea</taxon>
        <taxon>Cerambycidae</taxon>
        <taxon>Cerambycinae</taxon>
        <taxon>Callichromatini</taxon>
        <taxon>Aromia</taxon>
    </lineage>
</organism>
<dbReference type="GO" id="GO:0008194">
    <property type="term" value="F:UDP-glycosyltransferase activity"/>
    <property type="evidence" value="ECO:0007669"/>
    <property type="project" value="InterPro"/>
</dbReference>
<dbReference type="Proteomes" id="UP001162162">
    <property type="component" value="Unassembled WGS sequence"/>
</dbReference>
<dbReference type="SUPFAM" id="SSF53756">
    <property type="entry name" value="UDP-Glycosyltransferase/glycogen phosphorylase"/>
    <property type="match status" value="1"/>
</dbReference>
<comment type="caution">
    <text evidence="4">The sequence shown here is derived from an EMBL/GenBank/DDBJ whole genome shotgun (WGS) entry which is preliminary data.</text>
</comment>
<protein>
    <submittedName>
        <fullName evidence="4">Uncharacterized protein</fullName>
    </submittedName>
</protein>
<keyword evidence="2" id="KW-0328">Glycosyltransferase</keyword>
<dbReference type="PANTHER" id="PTHR48043:SF159">
    <property type="entry name" value="EG:EG0003.4 PROTEIN-RELATED"/>
    <property type="match status" value="1"/>
</dbReference>
<dbReference type="FunFam" id="3.40.50.2000:FF:000050">
    <property type="entry name" value="UDP-glucuronosyltransferase"/>
    <property type="match status" value="1"/>
</dbReference>